<reference evidence="3 4" key="2">
    <citation type="submission" date="2018-11" db="EMBL/GenBank/DDBJ databases">
        <authorList>
            <consortium name="Pathogen Informatics"/>
        </authorList>
    </citation>
    <scope>NUCLEOTIDE SEQUENCE [LARGE SCALE GENOMIC DNA]</scope>
    <source>
        <strain evidence="3 4">MHpl1</strain>
    </source>
</reference>
<accession>A0A0N4X069</accession>
<dbReference type="EMBL" id="UZAF01020071">
    <property type="protein sequence ID" value="VDO66062.1"/>
    <property type="molecule type" value="Genomic_DNA"/>
</dbReference>
<dbReference type="InterPro" id="IPR011992">
    <property type="entry name" value="EF-hand-dom_pair"/>
</dbReference>
<dbReference type="SUPFAM" id="SSF47473">
    <property type="entry name" value="EF-hand"/>
    <property type="match status" value="1"/>
</dbReference>
<dbReference type="AlphaFoldDB" id="A0A0N4X069"/>
<dbReference type="GO" id="GO:0005509">
    <property type="term" value="F:calcium ion binding"/>
    <property type="evidence" value="ECO:0007669"/>
    <property type="project" value="InterPro"/>
</dbReference>
<feature type="domain" description="EF-hand" evidence="2">
    <location>
        <begin position="118"/>
        <end position="154"/>
    </location>
</feature>
<dbReference type="Proteomes" id="UP000268014">
    <property type="component" value="Unassembled WGS sequence"/>
</dbReference>
<evidence type="ECO:0000313" key="4">
    <source>
        <dbReference type="Proteomes" id="UP000268014"/>
    </source>
</evidence>
<dbReference type="InterPro" id="IPR002048">
    <property type="entry name" value="EF_hand_dom"/>
</dbReference>
<proteinExistence type="predicted"/>
<feature type="domain" description="EF-hand" evidence="2">
    <location>
        <begin position="51"/>
        <end position="86"/>
    </location>
</feature>
<dbReference type="PROSITE" id="PS00018">
    <property type="entry name" value="EF_HAND_1"/>
    <property type="match status" value="1"/>
</dbReference>
<name>A0A0N4X069_HAEPC</name>
<evidence type="ECO:0000256" key="1">
    <source>
        <dbReference type="ARBA" id="ARBA00022837"/>
    </source>
</evidence>
<dbReference type="FunFam" id="1.10.238.10:FF:000369">
    <property type="entry name" value="Probable calcium-binding mitochondrial carrier CBG00135"/>
    <property type="match status" value="1"/>
</dbReference>
<evidence type="ECO:0000259" key="2">
    <source>
        <dbReference type="PROSITE" id="PS50222"/>
    </source>
</evidence>
<evidence type="ECO:0000313" key="5">
    <source>
        <dbReference type="WBParaSite" id="HPLM_0001763501-mRNA-1"/>
    </source>
</evidence>
<dbReference type="Gene3D" id="1.10.238.10">
    <property type="entry name" value="EF-hand"/>
    <property type="match status" value="1"/>
</dbReference>
<keyword evidence="1" id="KW-0106">Calcium</keyword>
<keyword evidence="4" id="KW-1185">Reference proteome</keyword>
<dbReference type="OrthoDB" id="270584at2759"/>
<organism evidence="5">
    <name type="scientific">Haemonchus placei</name>
    <name type="common">Barber's pole worm</name>
    <dbReference type="NCBI Taxonomy" id="6290"/>
    <lineage>
        <taxon>Eukaryota</taxon>
        <taxon>Metazoa</taxon>
        <taxon>Ecdysozoa</taxon>
        <taxon>Nematoda</taxon>
        <taxon>Chromadorea</taxon>
        <taxon>Rhabditida</taxon>
        <taxon>Rhabditina</taxon>
        <taxon>Rhabditomorpha</taxon>
        <taxon>Strongyloidea</taxon>
        <taxon>Trichostrongylidae</taxon>
        <taxon>Haemonchus</taxon>
    </lineage>
</organism>
<reference evidence="5" key="1">
    <citation type="submission" date="2017-02" db="UniProtKB">
        <authorList>
            <consortium name="WormBaseParasite"/>
        </authorList>
    </citation>
    <scope>IDENTIFICATION</scope>
</reference>
<dbReference type="STRING" id="6290.A0A0N4X069"/>
<dbReference type="PROSITE" id="PS50222">
    <property type="entry name" value="EF_HAND_2"/>
    <property type="match status" value="2"/>
</dbReference>
<gene>
    <name evidence="3" type="ORF">HPLM_LOCUS17627</name>
</gene>
<protein>
    <submittedName>
        <fullName evidence="5">Calmodulin</fullName>
    </submittedName>
</protein>
<evidence type="ECO:0000313" key="3">
    <source>
        <dbReference type="EMBL" id="VDO66062.1"/>
    </source>
</evidence>
<dbReference type="WBParaSite" id="HPLM_0001763501-mRNA-1">
    <property type="protein sequence ID" value="HPLM_0001763501-mRNA-1"/>
    <property type="gene ID" value="HPLM_0001763501"/>
</dbReference>
<sequence>HSITSSHYSFSYPARTYCPDQTCKRLPFVQGSVSKETAIATHSALSGLSPQKEKRLRDLYERLDMDNDGTVDIRDLTAALKHEMPHIPTRLAPKLMARLSSRNEDKVDFGEFVKYIVEHEKRLEAIFQDLDKNNDGKLLCREQCVDVTIPIGVVDHILLSNQGIRSLVLLYS</sequence>
<dbReference type="InterPro" id="IPR018247">
    <property type="entry name" value="EF_Hand_1_Ca_BS"/>
</dbReference>